<accession>A0A084ZFK3</accession>
<dbReference type="AlphaFoldDB" id="A0A084ZFK3"/>
<sequence length="67" mass="7275">MLTPVTRAEAVAPVALNREQVALNRSQPDATDLLVTEGLQDWQRTGDAFTSPVLSLAQASDSFDEFL</sequence>
<proteinExistence type="predicted"/>
<reference evidence="2" key="1">
    <citation type="submission" date="2014-05" db="EMBL/GenBank/DDBJ databases">
        <title>ATOL: Assembling a taxonomically balanced genome-scale reconstruction of the evolutionary history of the Enterobacteriaceae.</title>
        <authorList>
            <person name="Plunkett G. III"/>
            <person name="Neeno-Eckwall E.C."/>
            <person name="Glasner J.D."/>
            <person name="Perna N.T."/>
        </authorList>
    </citation>
    <scope>NUCLEOTIDE SEQUENCE [LARGE SCALE GENOMIC DNA]</scope>
    <source>
        <strain evidence="2">ATCC 49490</strain>
    </source>
</reference>
<keyword evidence="2" id="KW-1185">Reference proteome</keyword>
<name>A0A084ZFK3_9ENTR</name>
<feature type="non-terminal residue" evidence="1">
    <location>
        <position position="67"/>
    </location>
</feature>
<gene>
    <name evidence="1" type="ORF">GTGU_04673</name>
</gene>
<evidence type="ECO:0000313" key="2">
    <source>
        <dbReference type="Proteomes" id="UP000028630"/>
    </source>
</evidence>
<protein>
    <submittedName>
        <fullName evidence="1">Uncharacterized protein</fullName>
    </submittedName>
</protein>
<dbReference type="EMBL" id="JMTB01000146">
    <property type="protein sequence ID" value="KFB96247.1"/>
    <property type="molecule type" value="Genomic_DNA"/>
</dbReference>
<dbReference type="Proteomes" id="UP000028630">
    <property type="component" value="Unassembled WGS sequence"/>
</dbReference>
<comment type="caution">
    <text evidence="1">The sequence shown here is derived from an EMBL/GenBank/DDBJ whole genome shotgun (WGS) entry which is preliminary data.</text>
</comment>
<organism evidence="1 2">
    <name type="scientific">Trabulsiella guamensis ATCC 49490</name>
    <dbReference type="NCBI Taxonomy" id="1005994"/>
    <lineage>
        <taxon>Bacteria</taxon>
        <taxon>Pseudomonadati</taxon>
        <taxon>Pseudomonadota</taxon>
        <taxon>Gammaproteobacteria</taxon>
        <taxon>Enterobacterales</taxon>
        <taxon>Enterobacteriaceae</taxon>
        <taxon>Trabulsiella</taxon>
    </lineage>
</organism>
<evidence type="ECO:0000313" key="1">
    <source>
        <dbReference type="EMBL" id="KFB96247.1"/>
    </source>
</evidence>